<feature type="region of interest" description="Disordered" evidence="1">
    <location>
        <begin position="130"/>
        <end position="160"/>
    </location>
</feature>
<keyword evidence="3" id="KW-1185">Reference proteome</keyword>
<dbReference type="EMBL" id="GL883206">
    <property type="protein sequence ID" value="EGF97688.1"/>
    <property type="molecule type" value="Genomic_DNA"/>
</dbReference>
<gene>
    <name evidence="2" type="ORF">MELLADRAFT_69839</name>
</gene>
<dbReference type="Proteomes" id="UP000001072">
    <property type="component" value="Unassembled WGS sequence"/>
</dbReference>
<protein>
    <submittedName>
        <fullName evidence="2">Uncharacterized protein</fullName>
    </submittedName>
</protein>
<evidence type="ECO:0000256" key="1">
    <source>
        <dbReference type="SAM" id="MobiDB-lite"/>
    </source>
</evidence>
<sequence>MQRLDGHIKISSEIAGHTKTKIHRRLGPTKPKDSIFKKAPKGLPIDLYDFNWFYNTLSISQRSHMADIDNFCFLPEVELSLLGKAHPDEHLKDKAFTKKNWDSCAQGYNLDFLTAGGGTDDEDEDEIINVDVTDDEEDDNKEDFEEDEDETEFEDKEEGV</sequence>
<dbReference type="OrthoDB" id="2507010at2759"/>
<dbReference type="GeneID" id="18931339"/>
<reference evidence="3" key="1">
    <citation type="journal article" date="2011" name="Proc. Natl. Acad. Sci. U.S.A.">
        <title>Obligate biotrophy features unraveled by the genomic analysis of rust fungi.</title>
        <authorList>
            <person name="Duplessis S."/>
            <person name="Cuomo C.A."/>
            <person name="Lin Y.-C."/>
            <person name="Aerts A."/>
            <person name="Tisserant E."/>
            <person name="Veneault-Fourrey C."/>
            <person name="Joly D.L."/>
            <person name="Hacquard S."/>
            <person name="Amselem J."/>
            <person name="Cantarel B.L."/>
            <person name="Chiu R."/>
            <person name="Coutinho P.M."/>
            <person name="Feau N."/>
            <person name="Field M."/>
            <person name="Frey P."/>
            <person name="Gelhaye E."/>
            <person name="Goldberg J."/>
            <person name="Grabherr M.G."/>
            <person name="Kodira C.D."/>
            <person name="Kohler A."/>
            <person name="Kuees U."/>
            <person name="Lindquist E.A."/>
            <person name="Lucas S.M."/>
            <person name="Mago R."/>
            <person name="Mauceli E."/>
            <person name="Morin E."/>
            <person name="Murat C."/>
            <person name="Pangilinan J.L."/>
            <person name="Park R."/>
            <person name="Pearson M."/>
            <person name="Quesneville H."/>
            <person name="Rouhier N."/>
            <person name="Sakthikumar S."/>
            <person name="Salamov A.A."/>
            <person name="Schmutz J."/>
            <person name="Selles B."/>
            <person name="Shapiro H."/>
            <person name="Tanguay P."/>
            <person name="Tuskan G.A."/>
            <person name="Henrissat B."/>
            <person name="Van de Peer Y."/>
            <person name="Rouze P."/>
            <person name="Ellis J.G."/>
            <person name="Dodds P.N."/>
            <person name="Schein J.E."/>
            <person name="Zhong S."/>
            <person name="Hamelin R.C."/>
            <person name="Grigoriev I.V."/>
            <person name="Szabo L.J."/>
            <person name="Martin F."/>
        </authorList>
    </citation>
    <scope>NUCLEOTIDE SEQUENCE [LARGE SCALE GENOMIC DNA]</scope>
    <source>
        <strain evidence="3">98AG31 / pathotype 3-4-7</strain>
    </source>
</reference>
<name>F4SCE9_MELLP</name>
<evidence type="ECO:0000313" key="2">
    <source>
        <dbReference type="EMBL" id="EGF97688.1"/>
    </source>
</evidence>
<dbReference type="VEuPathDB" id="FungiDB:MELLADRAFT_69839"/>
<dbReference type="RefSeq" id="XP_007419050.1">
    <property type="nucleotide sequence ID" value="XM_007418988.1"/>
</dbReference>
<organism evidence="3">
    <name type="scientific">Melampsora larici-populina (strain 98AG31 / pathotype 3-4-7)</name>
    <name type="common">Poplar leaf rust fungus</name>
    <dbReference type="NCBI Taxonomy" id="747676"/>
    <lineage>
        <taxon>Eukaryota</taxon>
        <taxon>Fungi</taxon>
        <taxon>Dikarya</taxon>
        <taxon>Basidiomycota</taxon>
        <taxon>Pucciniomycotina</taxon>
        <taxon>Pucciniomycetes</taxon>
        <taxon>Pucciniales</taxon>
        <taxon>Melampsoraceae</taxon>
        <taxon>Melampsora</taxon>
    </lineage>
</organism>
<evidence type="ECO:0000313" key="3">
    <source>
        <dbReference type="Proteomes" id="UP000001072"/>
    </source>
</evidence>
<dbReference type="AlphaFoldDB" id="F4SCE9"/>
<accession>F4SCE9</accession>
<dbReference type="InParanoid" id="F4SCE9"/>
<proteinExistence type="predicted"/>
<dbReference type="HOGENOM" id="CLU_1652549_0_0_1"/>
<dbReference type="KEGG" id="mlr:MELLADRAFT_69839"/>